<organism evidence="1">
    <name type="scientific">marine sediment metagenome</name>
    <dbReference type="NCBI Taxonomy" id="412755"/>
    <lineage>
        <taxon>unclassified sequences</taxon>
        <taxon>metagenomes</taxon>
        <taxon>ecological metagenomes</taxon>
    </lineage>
</organism>
<protein>
    <submittedName>
        <fullName evidence="1">Uncharacterized protein</fullName>
    </submittedName>
</protein>
<accession>A0A0F9N0V2</accession>
<gene>
    <name evidence="1" type="ORF">LCGC14_1393280</name>
</gene>
<proteinExistence type="predicted"/>
<name>A0A0F9N0V2_9ZZZZ</name>
<dbReference type="AlphaFoldDB" id="A0A0F9N0V2"/>
<reference evidence="1" key="1">
    <citation type="journal article" date="2015" name="Nature">
        <title>Complex archaea that bridge the gap between prokaryotes and eukaryotes.</title>
        <authorList>
            <person name="Spang A."/>
            <person name="Saw J.H."/>
            <person name="Jorgensen S.L."/>
            <person name="Zaremba-Niedzwiedzka K."/>
            <person name="Martijn J."/>
            <person name="Lind A.E."/>
            <person name="van Eijk R."/>
            <person name="Schleper C."/>
            <person name="Guy L."/>
            <person name="Ettema T.J."/>
        </authorList>
    </citation>
    <scope>NUCLEOTIDE SEQUENCE</scope>
</reference>
<dbReference type="EMBL" id="LAZR01009028">
    <property type="protein sequence ID" value="KKM75127.1"/>
    <property type="molecule type" value="Genomic_DNA"/>
</dbReference>
<comment type="caution">
    <text evidence="1">The sequence shown here is derived from an EMBL/GenBank/DDBJ whole genome shotgun (WGS) entry which is preliminary data.</text>
</comment>
<sequence length="72" mass="8542">MYKLGIYHDGFGSCPNEYVQPHIEWCRNNINGHWMIEPPHATKIKHGTEINLNYTFAFEEESDAMAFKLRWL</sequence>
<evidence type="ECO:0000313" key="1">
    <source>
        <dbReference type="EMBL" id="KKM75127.1"/>
    </source>
</evidence>